<dbReference type="PANTHER" id="PTHR33026:SF7">
    <property type="entry name" value="OS03G0100275 PROTEIN"/>
    <property type="match status" value="1"/>
</dbReference>
<keyword evidence="2" id="KW-1185">Reference proteome</keyword>
<dbReference type="Proteomes" id="UP000095767">
    <property type="component" value="Unassembled WGS sequence"/>
</dbReference>
<name>A0A1E5ULW5_9POAL</name>
<protein>
    <submittedName>
        <fullName evidence="1">Uncharacterized protein</fullName>
    </submittedName>
</protein>
<dbReference type="EMBL" id="LWDX02072104">
    <property type="protein sequence ID" value="OEL13862.1"/>
    <property type="molecule type" value="Genomic_DNA"/>
</dbReference>
<sequence>MADPVIEHEPEIEEEEEDVVVIMEFTRCITTVGRINSLMARGFLPQQEESLKVAGLTGIKVLWTLFERRVQPLKARAHPLYRYTGDGDPTRMSPEVLAPVEVRSRVWTVIKRSKDVEDDTAELDRHQ</sequence>
<comment type="caution">
    <text evidence="1">The sequence shown here is derived from an EMBL/GenBank/DDBJ whole genome shotgun (WGS) entry which is preliminary data.</text>
</comment>
<dbReference type="PANTHER" id="PTHR33026">
    <property type="entry name" value="OS06G0360600 PROTEIN"/>
    <property type="match status" value="1"/>
</dbReference>
<gene>
    <name evidence="1" type="ORF">BAE44_0025119</name>
</gene>
<reference evidence="1 2" key="1">
    <citation type="submission" date="2016-09" db="EMBL/GenBank/DDBJ databases">
        <title>The draft genome of Dichanthelium oligosanthes: A C3 panicoid grass species.</title>
        <authorList>
            <person name="Studer A.J."/>
            <person name="Schnable J.C."/>
            <person name="Brutnell T.P."/>
        </authorList>
    </citation>
    <scope>NUCLEOTIDE SEQUENCE [LARGE SCALE GENOMIC DNA]</scope>
    <source>
        <strain evidence="2">cv. Kellogg 1175</strain>
        <tissue evidence="1">Leaf</tissue>
    </source>
</reference>
<proteinExistence type="predicted"/>
<evidence type="ECO:0000313" key="1">
    <source>
        <dbReference type="EMBL" id="OEL13862.1"/>
    </source>
</evidence>
<feature type="non-terminal residue" evidence="1">
    <location>
        <position position="127"/>
    </location>
</feature>
<accession>A0A1E5ULW5</accession>
<dbReference type="AlphaFoldDB" id="A0A1E5ULW5"/>
<evidence type="ECO:0000313" key="2">
    <source>
        <dbReference type="Proteomes" id="UP000095767"/>
    </source>
</evidence>
<organism evidence="1 2">
    <name type="scientific">Dichanthelium oligosanthes</name>
    <dbReference type="NCBI Taxonomy" id="888268"/>
    <lineage>
        <taxon>Eukaryota</taxon>
        <taxon>Viridiplantae</taxon>
        <taxon>Streptophyta</taxon>
        <taxon>Embryophyta</taxon>
        <taxon>Tracheophyta</taxon>
        <taxon>Spermatophyta</taxon>
        <taxon>Magnoliopsida</taxon>
        <taxon>Liliopsida</taxon>
        <taxon>Poales</taxon>
        <taxon>Poaceae</taxon>
        <taxon>PACMAD clade</taxon>
        <taxon>Panicoideae</taxon>
        <taxon>Panicodae</taxon>
        <taxon>Paniceae</taxon>
        <taxon>Dichantheliinae</taxon>
        <taxon>Dichanthelium</taxon>
    </lineage>
</organism>